<feature type="transmembrane region" description="Helical" evidence="1">
    <location>
        <begin position="30"/>
        <end position="47"/>
    </location>
</feature>
<evidence type="ECO:0000256" key="1">
    <source>
        <dbReference type="SAM" id="Phobius"/>
    </source>
</evidence>
<protein>
    <submittedName>
        <fullName evidence="2">Uncharacterized protein MANES_15G092300</fullName>
    </submittedName>
</protein>
<keyword evidence="1" id="KW-0812">Transmembrane</keyword>
<sequence length="48" mass="5548">MAGSLFWKSRFCMFSLLLSKFLDLSKLRGLSLRLFLSFAFALFLIHSS</sequence>
<name>A0A2P2KU34_RHIMU</name>
<proteinExistence type="predicted"/>
<accession>A0A2P2KU34</accession>
<evidence type="ECO:0000313" key="2">
    <source>
        <dbReference type="EMBL" id="MBX09232.1"/>
    </source>
</evidence>
<dbReference type="EMBL" id="GGEC01028748">
    <property type="protein sequence ID" value="MBX09232.1"/>
    <property type="molecule type" value="Transcribed_RNA"/>
</dbReference>
<reference evidence="2" key="1">
    <citation type="submission" date="2018-02" db="EMBL/GenBank/DDBJ databases">
        <title>Rhizophora mucronata_Transcriptome.</title>
        <authorList>
            <person name="Meera S.P."/>
            <person name="Sreeshan A."/>
            <person name="Augustine A."/>
        </authorList>
    </citation>
    <scope>NUCLEOTIDE SEQUENCE</scope>
    <source>
        <tissue evidence="2">Leaf</tissue>
    </source>
</reference>
<keyword evidence="1" id="KW-1133">Transmembrane helix</keyword>
<keyword evidence="1" id="KW-0472">Membrane</keyword>
<organism evidence="2">
    <name type="scientific">Rhizophora mucronata</name>
    <name type="common">Asiatic mangrove</name>
    <dbReference type="NCBI Taxonomy" id="61149"/>
    <lineage>
        <taxon>Eukaryota</taxon>
        <taxon>Viridiplantae</taxon>
        <taxon>Streptophyta</taxon>
        <taxon>Embryophyta</taxon>
        <taxon>Tracheophyta</taxon>
        <taxon>Spermatophyta</taxon>
        <taxon>Magnoliopsida</taxon>
        <taxon>eudicotyledons</taxon>
        <taxon>Gunneridae</taxon>
        <taxon>Pentapetalae</taxon>
        <taxon>rosids</taxon>
        <taxon>fabids</taxon>
        <taxon>Malpighiales</taxon>
        <taxon>Rhizophoraceae</taxon>
        <taxon>Rhizophora</taxon>
    </lineage>
</organism>
<dbReference type="AlphaFoldDB" id="A0A2P2KU34"/>